<dbReference type="Proteomes" id="UP000661077">
    <property type="component" value="Unassembled WGS sequence"/>
</dbReference>
<dbReference type="InterPro" id="IPR006059">
    <property type="entry name" value="SBP"/>
</dbReference>
<sequence length="340" mass="37630">MIRTIRVDRFAPVLGALLLAVGLVGCGKQPDELVVYSARNEQLIKPMFDRYTAETGNKIRFVTDDAGPLIERLNAEGANSQADILMTVDAGELWHAADRGLLRPTQSEVLNANIPENLRDPQGRWFGFSIRARTMVYSTERVKPEELSDYAALADERWKGKLCLRTSKKVYNQSLVAMLIAEHGEAKTEEIVRGWVANLATEPFSNDTLLMEAIAAGQCDVGLVNTYYFGRLLRDNPDLPLKLFWADQAGQGVHVNISGAGVTAHSPRAERAKEFLEWLSQPEAQSLFAGLNLEYPASPSIEPDPIVKAWGDFKRSPMNVAQAGELQATAVKLMDRAGYR</sequence>
<dbReference type="Gene3D" id="3.40.190.10">
    <property type="entry name" value="Periplasmic binding protein-like II"/>
    <property type="match status" value="2"/>
</dbReference>
<comment type="similarity">
    <text evidence="1">Belongs to the bacterial solute-binding protein 1 family.</text>
</comment>
<evidence type="ECO:0000313" key="4">
    <source>
        <dbReference type="Proteomes" id="UP000661077"/>
    </source>
</evidence>
<dbReference type="InterPro" id="IPR026045">
    <property type="entry name" value="Ferric-bd"/>
</dbReference>
<dbReference type="RefSeq" id="WP_203170073.1">
    <property type="nucleotide sequence ID" value="NZ_JAEVLS010000006.1"/>
</dbReference>
<keyword evidence="2" id="KW-0732">Signal</keyword>
<dbReference type="PROSITE" id="PS51257">
    <property type="entry name" value="PROKAR_LIPOPROTEIN"/>
    <property type="match status" value="1"/>
</dbReference>
<proteinExistence type="inferred from homology"/>
<evidence type="ECO:0000313" key="3">
    <source>
        <dbReference type="EMBL" id="MBM0107965.1"/>
    </source>
</evidence>
<keyword evidence="4" id="KW-1185">Reference proteome</keyword>
<dbReference type="PIRSF" id="PIRSF002825">
    <property type="entry name" value="CfbpA"/>
    <property type="match status" value="1"/>
</dbReference>
<evidence type="ECO:0000256" key="2">
    <source>
        <dbReference type="ARBA" id="ARBA00022729"/>
    </source>
</evidence>
<dbReference type="SUPFAM" id="SSF53850">
    <property type="entry name" value="Periplasmic binding protein-like II"/>
    <property type="match status" value="1"/>
</dbReference>
<dbReference type="Pfam" id="PF13416">
    <property type="entry name" value="SBP_bac_8"/>
    <property type="match status" value="1"/>
</dbReference>
<accession>A0ABS1X419</accession>
<dbReference type="CDD" id="cd13542">
    <property type="entry name" value="PBP2_FutA1_ilke"/>
    <property type="match status" value="1"/>
</dbReference>
<protein>
    <submittedName>
        <fullName evidence="3">Fe(3+) ABC transporter substrate-binding protein</fullName>
    </submittedName>
</protein>
<comment type="caution">
    <text evidence="3">The sequence shown here is derived from an EMBL/GenBank/DDBJ whole genome shotgun (WGS) entry which is preliminary data.</text>
</comment>
<reference evidence="3 4" key="1">
    <citation type="journal article" date="2021" name="Int. J. Syst. Evol. Microbiol.">
        <title>Steroidobacter gossypii sp. nov., isolated from soil of cotton cropping field.</title>
        <authorList>
            <person name="Huang R."/>
            <person name="Yang S."/>
            <person name="Zhen C."/>
            <person name="Liu W."/>
        </authorList>
    </citation>
    <scope>NUCLEOTIDE SEQUENCE [LARGE SCALE GENOMIC DNA]</scope>
    <source>
        <strain evidence="3 4">S1-65</strain>
    </source>
</reference>
<dbReference type="PANTHER" id="PTHR30006:SF15">
    <property type="entry name" value="IRON-UTILIZATION PERIPLASMIC PROTEIN"/>
    <property type="match status" value="1"/>
</dbReference>
<name>A0ABS1X419_9GAMM</name>
<organism evidence="3 4">
    <name type="scientific">Steroidobacter gossypii</name>
    <dbReference type="NCBI Taxonomy" id="2805490"/>
    <lineage>
        <taxon>Bacteria</taxon>
        <taxon>Pseudomonadati</taxon>
        <taxon>Pseudomonadota</taxon>
        <taxon>Gammaproteobacteria</taxon>
        <taxon>Steroidobacterales</taxon>
        <taxon>Steroidobacteraceae</taxon>
        <taxon>Steroidobacter</taxon>
    </lineage>
</organism>
<dbReference type="PANTHER" id="PTHR30006">
    <property type="entry name" value="THIAMINE-BINDING PERIPLASMIC PROTEIN-RELATED"/>
    <property type="match status" value="1"/>
</dbReference>
<gene>
    <name evidence="3" type="ORF">JM946_24790</name>
</gene>
<dbReference type="EMBL" id="JAEVLS010000006">
    <property type="protein sequence ID" value="MBM0107965.1"/>
    <property type="molecule type" value="Genomic_DNA"/>
</dbReference>
<evidence type="ECO:0000256" key="1">
    <source>
        <dbReference type="ARBA" id="ARBA00008520"/>
    </source>
</evidence>